<dbReference type="Gene3D" id="3.40.50.170">
    <property type="entry name" value="Formyl transferase, N-terminal domain"/>
    <property type="match status" value="1"/>
</dbReference>
<proteinExistence type="predicted"/>
<dbReference type="EMBL" id="AP012492">
    <property type="protein sequence ID" value="BAM32148.1"/>
    <property type="molecule type" value="Genomic_DNA"/>
</dbReference>
<sequence>MYPYITENNLNLPQSYNYTAFGGVAFLQEYLSTRRALFTFLCEPAQNQGKNMEQRELESVNDYILESCKNEKILKLVIKTFEINKRLYISYDKGVSRFSNEEILKPDKMSSYTHIDNYLCFAKALCAFFAQTHNLLYLNTLLKLNDTLLSLIYNPAMDLAVLDSSGGGGIMPYLAKSVKCEIEGVKMIAQKAGFQPCVDFIESASVDRQILAHNDLQIELQAELQQLKSLIDSIKDYEYKDTPLDFGSINAPAKCVELESSLAMIYALSSRSNIYFQAMLQCGIVPSHIVILGNALEAGQVILQIQDLGISTHCIDTQDINDEAVFSCVESLPQKYVIYSGYGGGILESKYFHIPKHFIHIHAGKLPQYKGSTTCYYSLLEEGEICSTAMFLNDGLDCGDMLGFFSLSSKQLCEFANTDIDTTLEPYIRSQALVKVLLEYKQNGAFSLTSQNRKEGETYYRIHPTLKHLALFSCFGNWDISANGGTQ</sequence>
<protein>
    <submittedName>
        <fullName evidence="1">Methionyl-tRNA formyltransferase-like protein</fullName>
    </submittedName>
</protein>
<evidence type="ECO:0000313" key="2">
    <source>
        <dbReference type="Proteomes" id="UP000006036"/>
    </source>
</evidence>
<reference evidence="1 2" key="1">
    <citation type="journal article" date="2012" name="J. Bacteriol.">
        <title>Complete Genome Sequence of Helicobacter cinaedi Type Strain ATCC BAA-847.</title>
        <authorList>
            <person name="Miyoshi-Akiyama T."/>
            <person name="Takeshita N."/>
            <person name="Ohmagari N."/>
            <person name="Kirikae T."/>
        </authorList>
    </citation>
    <scope>NUCLEOTIDE SEQUENCE [LARGE SCALE GENOMIC DNA]</scope>
    <source>
        <strain evidence="1 2">ATCC BAA-847</strain>
    </source>
</reference>
<evidence type="ECO:0000313" key="1">
    <source>
        <dbReference type="EMBL" id="BAM32148.1"/>
    </source>
</evidence>
<dbReference type="KEGG" id="hcb:HCBAA847_0910"/>
<dbReference type="InterPro" id="IPR036477">
    <property type="entry name" value="Formyl_transf_N_sf"/>
</dbReference>
<gene>
    <name evidence="1" type="ORF">HCBAA847_0910</name>
</gene>
<organism evidence="1 2">
    <name type="scientific">Helicobacter cinaedi CCUG 18818 = ATCC BAA-847</name>
    <dbReference type="NCBI Taxonomy" id="537971"/>
    <lineage>
        <taxon>Bacteria</taxon>
        <taxon>Pseudomonadati</taxon>
        <taxon>Campylobacterota</taxon>
        <taxon>Epsilonproteobacteria</taxon>
        <taxon>Campylobacterales</taxon>
        <taxon>Helicobacteraceae</taxon>
        <taxon>Helicobacter</taxon>
    </lineage>
</organism>
<dbReference type="AlphaFoldDB" id="A0AAI8MM73"/>
<name>A0AAI8MM73_9HELI</name>
<dbReference type="SUPFAM" id="SSF53328">
    <property type="entry name" value="Formyltransferase"/>
    <property type="match status" value="1"/>
</dbReference>
<dbReference type="Proteomes" id="UP000006036">
    <property type="component" value="Chromosome 1"/>
</dbReference>
<accession>A0AAI8MM73</accession>
<dbReference type="RefSeq" id="WP_015453440.1">
    <property type="nucleotide sequence ID" value="NC_020555.1"/>
</dbReference>